<evidence type="ECO:0000259" key="4">
    <source>
        <dbReference type="PROSITE" id="PS50104"/>
    </source>
</evidence>
<name>A0ABM0NML5_PRUMU</name>
<evidence type="ECO:0000313" key="6">
    <source>
        <dbReference type="RefSeq" id="XP_008227048.1"/>
    </source>
</evidence>
<dbReference type="InterPro" id="IPR042197">
    <property type="entry name" value="Apaf_helical"/>
</dbReference>
<dbReference type="Pfam" id="PF01582">
    <property type="entry name" value="TIR"/>
    <property type="match status" value="1"/>
</dbReference>
<dbReference type="InterPro" id="IPR044974">
    <property type="entry name" value="Disease_R_plants"/>
</dbReference>
<accession>A0ABM0NML5</accession>
<dbReference type="Pfam" id="PF23282">
    <property type="entry name" value="WHD_ROQ1"/>
    <property type="match status" value="1"/>
</dbReference>
<keyword evidence="5" id="KW-1185">Reference proteome</keyword>
<keyword evidence="2" id="KW-0677">Repeat</keyword>
<dbReference type="PROSITE" id="PS50104">
    <property type="entry name" value="TIR"/>
    <property type="match status" value="1"/>
</dbReference>
<protein>
    <submittedName>
        <fullName evidence="6">TMV resistance protein N-like</fullName>
    </submittedName>
</protein>
<reference evidence="5" key="1">
    <citation type="journal article" date="2012" name="Nat. Commun.">
        <title>The genome of Prunus mume.</title>
        <authorList>
            <person name="Zhang Q."/>
            <person name="Chen W."/>
            <person name="Sun L."/>
            <person name="Zhao F."/>
            <person name="Huang B."/>
            <person name="Yang W."/>
            <person name="Tao Y."/>
            <person name="Wang J."/>
            <person name="Yuan Z."/>
            <person name="Fan G."/>
            <person name="Xing Z."/>
            <person name="Han C."/>
            <person name="Pan H."/>
            <person name="Zhong X."/>
            <person name="Shi W."/>
            <person name="Liang X."/>
            <person name="Du D."/>
            <person name="Sun F."/>
            <person name="Xu Z."/>
            <person name="Hao R."/>
            <person name="Lv T."/>
            <person name="Lv Y."/>
            <person name="Zheng Z."/>
            <person name="Sun M."/>
            <person name="Luo L."/>
            <person name="Cai M."/>
            <person name="Gao Y."/>
            <person name="Wang J."/>
            <person name="Yin Y."/>
            <person name="Xu X."/>
            <person name="Cheng T."/>
            <person name="Wang J."/>
        </authorList>
    </citation>
    <scope>NUCLEOTIDE SEQUENCE [LARGE SCALE GENOMIC DNA]</scope>
</reference>
<dbReference type="SMART" id="SM00255">
    <property type="entry name" value="TIR"/>
    <property type="match status" value="1"/>
</dbReference>
<sequence length="510" mass="58066">MMPSSASSTPKIWVHDVFLSFRGEDTRNSFTDHLYHALNQRGIDTFRDDEKLKRGTFIGPELSKAIEESRFAVVILSKEYASSTWCMDELAHIVECMKKRELQVFPVFYHVKPSEVRNQTGSFSQAFAKHEEKTVLGEVGKWRKALTEIAIISGWDLDKARGESEVIQEIANKISNILTSMTPSDSDDRLIGMDSRIEKMEAFLDLKKHDDVRTIGIWGMGGIGKTTLAQLVFNNICNQFQASCFLGNVKDKSKNYDLVVSLQKVLFKKLLYSGDDIHNVHMGMNSLSRRLPSKKVLIVLDDVDHQKQIEDLVGMDWLGPGSRIIITTRNEHLLKAYGVHHIYEVEKLNDEEAFQLFCKKAFKKGHKMADDYTNLSKGVVKYASGLPLALEVLGYALSGRELGEWESELAKLKEHPDDNIINVLRISYDGLDKTEKQIFLDIACFFKGEDHDHVFNILDACDFYPESGIRVLKEKCLVKVIEGNRLWMHDLVQQMGWSVVLRDSLDPGKK</sequence>
<dbReference type="InterPro" id="IPR002182">
    <property type="entry name" value="NB-ARC"/>
</dbReference>
<dbReference type="GeneID" id="103326588"/>
<dbReference type="SUPFAM" id="SSF52200">
    <property type="entry name" value="Toll/Interleukin receptor TIR domain"/>
    <property type="match status" value="1"/>
</dbReference>
<dbReference type="Gene3D" id="1.10.8.430">
    <property type="entry name" value="Helical domain of apoptotic protease-activating factors"/>
    <property type="match status" value="1"/>
</dbReference>
<dbReference type="PRINTS" id="PR00364">
    <property type="entry name" value="DISEASERSIST"/>
</dbReference>
<reference evidence="6" key="2">
    <citation type="submission" date="2025-08" db="UniProtKB">
        <authorList>
            <consortium name="RefSeq"/>
        </authorList>
    </citation>
    <scope>IDENTIFICATION</scope>
</reference>
<keyword evidence="1" id="KW-0433">Leucine-rich repeat</keyword>
<gene>
    <name evidence="6" type="primary">LOC103326588</name>
</gene>
<keyword evidence="3" id="KW-0611">Plant defense</keyword>
<dbReference type="InterPro" id="IPR000157">
    <property type="entry name" value="TIR_dom"/>
</dbReference>
<dbReference type="InterPro" id="IPR035897">
    <property type="entry name" value="Toll_tir_struct_dom_sf"/>
</dbReference>
<evidence type="ECO:0000256" key="2">
    <source>
        <dbReference type="ARBA" id="ARBA00022737"/>
    </source>
</evidence>
<dbReference type="SUPFAM" id="SSF46785">
    <property type="entry name" value="Winged helix' DNA-binding domain"/>
    <property type="match status" value="1"/>
</dbReference>
<organism evidence="5 6">
    <name type="scientific">Prunus mume</name>
    <name type="common">Japanese apricot</name>
    <name type="synonym">Armeniaca mume</name>
    <dbReference type="NCBI Taxonomy" id="102107"/>
    <lineage>
        <taxon>Eukaryota</taxon>
        <taxon>Viridiplantae</taxon>
        <taxon>Streptophyta</taxon>
        <taxon>Embryophyta</taxon>
        <taxon>Tracheophyta</taxon>
        <taxon>Spermatophyta</taxon>
        <taxon>Magnoliopsida</taxon>
        <taxon>eudicotyledons</taxon>
        <taxon>Gunneridae</taxon>
        <taxon>Pentapetalae</taxon>
        <taxon>rosids</taxon>
        <taxon>fabids</taxon>
        <taxon>Rosales</taxon>
        <taxon>Rosaceae</taxon>
        <taxon>Amygdaloideae</taxon>
        <taxon>Amygdaleae</taxon>
        <taxon>Prunus</taxon>
    </lineage>
</organism>
<proteinExistence type="predicted"/>
<evidence type="ECO:0000256" key="3">
    <source>
        <dbReference type="ARBA" id="ARBA00022821"/>
    </source>
</evidence>
<dbReference type="Pfam" id="PF00931">
    <property type="entry name" value="NB-ARC"/>
    <property type="match status" value="1"/>
</dbReference>
<dbReference type="Gene3D" id="3.40.50.10140">
    <property type="entry name" value="Toll/interleukin-1 receptor homology (TIR) domain"/>
    <property type="match status" value="1"/>
</dbReference>
<dbReference type="SUPFAM" id="SSF52540">
    <property type="entry name" value="P-loop containing nucleoside triphosphate hydrolases"/>
    <property type="match status" value="1"/>
</dbReference>
<dbReference type="PANTHER" id="PTHR11017:SF559">
    <property type="entry name" value="DISEASE RESISTANCE PROTEIN CHL1"/>
    <property type="match status" value="1"/>
</dbReference>
<dbReference type="Proteomes" id="UP000694861">
    <property type="component" value="Linkage group LG3"/>
</dbReference>
<feature type="domain" description="TIR" evidence="4">
    <location>
        <begin position="13"/>
        <end position="178"/>
    </location>
</feature>
<dbReference type="InterPro" id="IPR036390">
    <property type="entry name" value="WH_DNA-bd_sf"/>
</dbReference>
<dbReference type="Gene3D" id="3.40.50.300">
    <property type="entry name" value="P-loop containing nucleotide triphosphate hydrolases"/>
    <property type="match status" value="1"/>
</dbReference>
<evidence type="ECO:0000256" key="1">
    <source>
        <dbReference type="ARBA" id="ARBA00022614"/>
    </source>
</evidence>
<dbReference type="InterPro" id="IPR058192">
    <property type="entry name" value="WHD_ROQ1-like"/>
</dbReference>
<dbReference type="PANTHER" id="PTHR11017">
    <property type="entry name" value="LEUCINE-RICH REPEAT-CONTAINING PROTEIN"/>
    <property type="match status" value="1"/>
</dbReference>
<dbReference type="InterPro" id="IPR027417">
    <property type="entry name" value="P-loop_NTPase"/>
</dbReference>
<dbReference type="RefSeq" id="XP_008227048.1">
    <property type="nucleotide sequence ID" value="XM_008228826.1"/>
</dbReference>
<evidence type="ECO:0000313" key="5">
    <source>
        <dbReference type="Proteomes" id="UP000694861"/>
    </source>
</evidence>